<accession>A0AB39HSU5</accession>
<dbReference type="InterPro" id="IPR014986">
    <property type="entry name" value="XkdN-like"/>
</dbReference>
<sequence length="159" mass="18351">MTENHENTFENQEENKVVANDITFFMPGNFEEAEVVESPISKRFKDNEGKIIPFRFKPLSTERVDEIEELNQKTVRQKGKILGRETDFARFIAHVAVETTIYPNFKDEKFRQAYGTQDPIEIAKKVLNVAGEYSNWIAKISEVNGFDDTIDELEEAAKN</sequence>
<dbReference type="Pfam" id="PF08890">
    <property type="entry name" value="Phage_TAC_5"/>
    <property type="match status" value="1"/>
</dbReference>
<organism evidence="1">
    <name type="scientific">Ornithinibacillus sp. 4-3</name>
    <dbReference type="NCBI Taxonomy" id="3231488"/>
    <lineage>
        <taxon>Bacteria</taxon>
        <taxon>Bacillati</taxon>
        <taxon>Bacillota</taxon>
        <taxon>Bacilli</taxon>
        <taxon>Bacillales</taxon>
        <taxon>Bacillaceae</taxon>
        <taxon>Ornithinibacillus</taxon>
    </lineage>
</organism>
<proteinExistence type="predicted"/>
<dbReference type="EMBL" id="CP162599">
    <property type="protein sequence ID" value="XDK33081.1"/>
    <property type="molecule type" value="Genomic_DNA"/>
</dbReference>
<evidence type="ECO:0000313" key="1">
    <source>
        <dbReference type="EMBL" id="XDK33081.1"/>
    </source>
</evidence>
<dbReference type="Gene3D" id="3.30.2220.30">
    <property type="match status" value="1"/>
</dbReference>
<gene>
    <name evidence="1" type="ORF">AB4Y30_01530</name>
</gene>
<dbReference type="AlphaFoldDB" id="A0AB39HSU5"/>
<reference evidence="1" key="1">
    <citation type="submission" date="2024-07" db="EMBL/GenBank/DDBJ databases">
        <title>Halotolerant mesophilic bacterium Ornithinibacillus sp. 4-3, sp. nov., isolated from soil.</title>
        <authorList>
            <person name="Sidarenka A.V."/>
            <person name="Guliayeva D.E."/>
            <person name="Leanovich S.I."/>
            <person name="Hileuskaya K.S."/>
            <person name="Akhremchuk A.E."/>
            <person name="Sikolenko M.A."/>
            <person name="Valentovich L.N."/>
        </authorList>
    </citation>
    <scope>NUCLEOTIDE SEQUENCE</scope>
    <source>
        <strain evidence="1">4-3</strain>
    </source>
</reference>
<name>A0AB39HSU5_9BACI</name>
<protein>
    <submittedName>
        <fullName evidence="1">Phage portal protein</fullName>
    </submittedName>
</protein>
<dbReference type="InterPro" id="IPR038559">
    <property type="entry name" value="XkdN-like_sf"/>
</dbReference>
<dbReference type="RefSeq" id="WP_368653768.1">
    <property type="nucleotide sequence ID" value="NZ_CP162599.1"/>
</dbReference>